<dbReference type="Pfam" id="PF16184">
    <property type="entry name" value="Cadherin_3"/>
    <property type="match status" value="1"/>
</dbReference>
<evidence type="ECO:0000256" key="1">
    <source>
        <dbReference type="PROSITE-ProRule" id="PRU01201"/>
    </source>
</evidence>
<evidence type="ECO:0000313" key="2">
    <source>
        <dbReference type="EMBL" id="CEK47804.1"/>
    </source>
</evidence>
<dbReference type="PROSITE" id="PS51854">
    <property type="entry name" value="CSPG"/>
    <property type="match status" value="1"/>
</dbReference>
<reference evidence="2" key="1">
    <citation type="submission" date="2014-12" db="EMBL/GenBank/DDBJ databases">
        <title>Insight into the proteome of Arion vulgaris.</title>
        <authorList>
            <person name="Aradska J."/>
            <person name="Bulat T."/>
            <person name="Smidak R."/>
            <person name="Sarate P."/>
            <person name="Gangsoo J."/>
            <person name="Sialana F."/>
            <person name="Bilban M."/>
            <person name="Lubec G."/>
        </authorList>
    </citation>
    <scope>NUCLEOTIDE SEQUENCE</scope>
    <source>
        <tissue evidence="2">Skin</tissue>
    </source>
</reference>
<feature type="non-terminal residue" evidence="2">
    <location>
        <position position="1"/>
    </location>
</feature>
<feature type="non-terminal residue" evidence="2">
    <location>
        <position position="80"/>
    </location>
</feature>
<proteinExistence type="predicted"/>
<sequence length="80" mass="9371">DDNELFFVIVEVPDKGFLQFCPDQNKPTVDMECQDLELGVNFTQADVDFNRIRYIHTTNMADTETDRFVFVLTDGTYKRQ</sequence>
<name>A0A0B6XV64_9EUPU</name>
<dbReference type="EMBL" id="HACG01000939">
    <property type="protein sequence ID" value="CEK47804.1"/>
    <property type="molecule type" value="Transcribed_RNA"/>
</dbReference>
<dbReference type="AlphaFoldDB" id="A0A0B6XV64"/>
<organism evidence="2">
    <name type="scientific">Arion vulgaris</name>
    <dbReference type="NCBI Taxonomy" id="1028688"/>
    <lineage>
        <taxon>Eukaryota</taxon>
        <taxon>Metazoa</taxon>
        <taxon>Spiralia</taxon>
        <taxon>Lophotrochozoa</taxon>
        <taxon>Mollusca</taxon>
        <taxon>Gastropoda</taxon>
        <taxon>Heterobranchia</taxon>
        <taxon>Euthyneura</taxon>
        <taxon>Panpulmonata</taxon>
        <taxon>Eupulmonata</taxon>
        <taxon>Stylommatophora</taxon>
        <taxon>Helicina</taxon>
        <taxon>Arionoidea</taxon>
        <taxon>Arionidae</taxon>
        <taxon>Arion</taxon>
    </lineage>
</organism>
<dbReference type="InterPro" id="IPR039005">
    <property type="entry name" value="CSPG_rpt"/>
</dbReference>
<protein>
    <submittedName>
        <fullName evidence="2">Uncharacterized protein</fullName>
    </submittedName>
</protein>
<feature type="repeat" description="CSPG" evidence="1">
    <location>
        <begin position="1"/>
        <end position="73"/>
    </location>
</feature>
<gene>
    <name evidence="2" type="primary">ORF2302</name>
</gene>
<accession>A0A0B6XV64</accession>